<gene>
    <name evidence="11" type="ORF">E6K81_10015</name>
</gene>
<reference evidence="11 12" key="1">
    <citation type="journal article" date="2019" name="Nat. Microbiol.">
        <title>Mediterranean grassland soil C-N compound turnover is dependent on rainfall and depth, and is mediated by genomically divergent microorganisms.</title>
        <authorList>
            <person name="Diamond S."/>
            <person name="Andeer P.F."/>
            <person name="Li Z."/>
            <person name="Crits-Christoph A."/>
            <person name="Burstein D."/>
            <person name="Anantharaman K."/>
            <person name="Lane K.R."/>
            <person name="Thomas B.C."/>
            <person name="Pan C."/>
            <person name="Northen T.R."/>
            <person name="Banfield J.F."/>
        </authorList>
    </citation>
    <scope>NUCLEOTIDE SEQUENCE [LARGE SCALE GENOMIC DNA]</scope>
    <source>
        <strain evidence="11">WS_11</strain>
    </source>
</reference>
<sequence length="473" mass="52997">MGVLRTAPPPLHAAPASARRQALGPAGRRPSRRPPHAPAAVARDHRRLAHHAARVVPGSAQPDDRTGRRRRTWPSLLLGIRNILGALHGELSYEDQKRRRTVAIEPSRAVLWNRVRGLHLSQAGLLSGDDLTSASLFDLAMIVYKTDAERLRHPLCIYIPKSESAEEGLWWAEVFHALERAKRWPDGTIKCMALVEAHPLAYQMEEFLYHLRDHILGLNLGRWDYMASLIHWTLADPAWVLPDRNTIPHDVPFFQRLRHLLADICHRRGALAIGGMTALYPSREDATLNARALAVLEQDKKNEAACFMDGAWTGHPDQNAIAVAQFPAPNQLHARPPGMDRYPDLRPVPQGVGTRTVDGTRAAVRTTIRYRNGVLNGRGASLLDGYMEDLATDRIYRLMIAQRMVHRDAVSIVDKAGQTVPHTPEFVNRVFDEELGRLLLAAEPGRDLGDHTTMREARRASEELIKNGWFSPV</sequence>
<evidence type="ECO:0000313" key="12">
    <source>
        <dbReference type="Proteomes" id="UP000319771"/>
    </source>
</evidence>
<comment type="caution">
    <text evidence="11">The sequence shown here is derived from an EMBL/GenBank/DDBJ whole genome shotgun (WGS) entry which is preliminary data.</text>
</comment>
<organism evidence="11 12">
    <name type="scientific">Eiseniibacteriota bacterium</name>
    <dbReference type="NCBI Taxonomy" id="2212470"/>
    <lineage>
        <taxon>Bacteria</taxon>
        <taxon>Candidatus Eiseniibacteriota</taxon>
    </lineage>
</organism>
<dbReference type="Proteomes" id="UP000319771">
    <property type="component" value="Unassembled WGS sequence"/>
</dbReference>
<dbReference type="Gene3D" id="1.20.1220.12">
    <property type="entry name" value="Malate synthase, domain III"/>
    <property type="match status" value="1"/>
</dbReference>
<feature type="region of interest" description="Disordered" evidence="8">
    <location>
        <begin position="1"/>
        <end position="46"/>
    </location>
</feature>
<proteinExistence type="inferred from homology"/>
<dbReference type="Gene3D" id="3.20.20.360">
    <property type="entry name" value="Malate synthase, domain 3"/>
    <property type="match status" value="1"/>
</dbReference>
<dbReference type="InterPro" id="IPR044856">
    <property type="entry name" value="Malate_synth_C_sf"/>
</dbReference>
<name>A0A538U6D0_UNCEI</name>
<feature type="domain" description="Malate synthase TIM barrel" evidence="9">
    <location>
        <begin position="111"/>
        <end position="327"/>
    </location>
</feature>
<dbReference type="Pfam" id="PF01274">
    <property type="entry name" value="MS_TIM-barrel"/>
    <property type="match status" value="1"/>
</dbReference>
<evidence type="ECO:0000256" key="7">
    <source>
        <dbReference type="PIRSR" id="PIRSR601465-50"/>
    </source>
</evidence>
<dbReference type="GO" id="GO:0006097">
    <property type="term" value="P:glyoxylate cycle"/>
    <property type="evidence" value="ECO:0007669"/>
    <property type="project" value="UniProtKB-KW"/>
</dbReference>
<comment type="similarity">
    <text evidence="1">Belongs to the malate synthase family.</text>
</comment>
<dbReference type="GO" id="GO:0006099">
    <property type="term" value="P:tricarboxylic acid cycle"/>
    <property type="evidence" value="ECO:0007669"/>
    <property type="project" value="UniProtKB-KW"/>
</dbReference>
<accession>A0A538U6D0</accession>
<evidence type="ECO:0000256" key="1">
    <source>
        <dbReference type="ARBA" id="ARBA00006394"/>
    </source>
</evidence>
<dbReference type="GO" id="GO:0004474">
    <property type="term" value="F:malate synthase activity"/>
    <property type="evidence" value="ECO:0007669"/>
    <property type="project" value="UniProtKB-EC"/>
</dbReference>
<dbReference type="SUPFAM" id="SSF51645">
    <property type="entry name" value="Malate synthase G"/>
    <property type="match status" value="1"/>
</dbReference>
<evidence type="ECO:0000256" key="4">
    <source>
        <dbReference type="ARBA" id="ARBA00022532"/>
    </source>
</evidence>
<evidence type="ECO:0000256" key="8">
    <source>
        <dbReference type="SAM" id="MobiDB-lite"/>
    </source>
</evidence>
<evidence type="ECO:0000256" key="5">
    <source>
        <dbReference type="ARBA" id="ARBA00022679"/>
    </source>
</evidence>
<dbReference type="GO" id="GO:0005737">
    <property type="term" value="C:cytoplasm"/>
    <property type="evidence" value="ECO:0007669"/>
    <property type="project" value="TreeGrafter"/>
</dbReference>
<evidence type="ECO:0000313" key="11">
    <source>
        <dbReference type="EMBL" id="TMQ71461.1"/>
    </source>
</evidence>
<dbReference type="EMBL" id="VBPB01000162">
    <property type="protein sequence ID" value="TMQ71461.1"/>
    <property type="molecule type" value="Genomic_DNA"/>
</dbReference>
<evidence type="ECO:0000256" key="2">
    <source>
        <dbReference type="ARBA" id="ARBA00012636"/>
    </source>
</evidence>
<dbReference type="PANTHER" id="PTHR42902">
    <property type="entry name" value="MALATE SYNTHASE"/>
    <property type="match status" value="1"/>
</dbReference>
<dbReference type="EC" id="2.3.3.9" evidence="2"/>
<protein>
    <recommendedName>
        <fullName evidence="2">malate synthase</fullName>
        <ecNumber evidence="2">2.3.3.9</ecNumber>
    </recommendedName>
</protein>
<evidence type="ECO:0000256" key="6">
    <source>
        <dbReference type="ARBA" id="ARBA00047918"/>
    </source>
</evidence>
<evidence type="ECO:0000259" key="10">
    <source>
        <dbReference type="Pfam" id="PF20659"/>
    </source>
</evidence>
<dbReference type="InterPro" id="IPR001465">
    <property type="entry name" value="Malate_synthase_TIM"/>
</dbReference>
<feature type="active site" description="Proton acceptor" evidence="7">
    <location>
        <position position="114"/>
    </location>
</feature>
<dbReference type="PANTHER" id="PTHR42902:SF1">
    <property type="entry name" value="MALATE SYNTHASE 1-RELATED"/>
    <property type="match status" value="1"/>
</dbReference>
<dbReference type="InterPro" id="IPR046363">
    <property type="entry name" value="MS_N_TIM-barrel_dom"/>
</dbReference>
<feature type="active site" description="Proton donor" evidence="7">
    <location>
        <position position="389"/>
    </location>
</feature>
<dbReference type="InterPro" id="IPR006252">
    <property type="entry name" value="Malate_synthA"/>
</dbReference>
<dbReference type="InterPro" id="IPR048355">
    <property type="entry name" value="MS_C"/>
</dbReference>
<dbReference type="InterPro" id="IPR011076">
    <property type="entry name" value="Malate_synth_sf"/>
</dbReference>
<keyword evidence="3" id="KW-0329">Glyoxylate bypass</keyword>
<feature type="domain" description="Malate synthase C-terminal" evidence="10">
    <location>
        <begin position="355"/>
        <end position="443"/>
    </location>
</feature>
<comment type="catalytic activity">
    <reaction evidence="6">
        <text>glyoxylate + acetyl-CoA + H2O = (S)-malate + CoA + H(+)</text>
        <dbReference type="Rhea" id="RHEA:18181"/>
        <dbReference type="ChEBI" id="CHEBI:15377"/>
        <dbReference type="ChEBI" id="CHEBI:15378"/>
        <dbReference type="ChEBI" id="CHEBI:15589"/>
        <dbReference type="ChEBI" id="CHEBI:36655"/>
        <dbReference type="ChEBI" id="CHEBI:57287"/>
        <dbReference type="ChEBI" id="CHEBI:57288"/>
        <dbReference type="EC" id="2.3.3.9"/>
    </reaction>
</comment>
<dbReference type="Pfam" id="PF20659">
    <property type="entry name" value="MS_C"/>
    <property type="match status" value="1"/>
</dbReference>
<evidence type="ECO:0000259" key="9">
    <source>
        <dbReference type="Pfam" id="PF01274"/>
    </source>
</evidence>
<dbReference type="AlphaFoldDB" id="A0A538U6D0"/>
<keyword evidence="5" id="KW-0808">Transferase</keyword>
<evidence type="ECO:0000256" key="3">
    <source>
        <dbReference type="ARBA" id="ARBA00022435"/>
    </source>
</evidence>
<keyword evidence="4" id="KW-0816">Tricarboxylic acid cycle</keyword>